<proteinExistence type="predicted"/>
<dbReference type="Proteomes" id="UP000324176">
    <property type="component" value="Unassembled WGS sequence"/>
</dbReference>
<dbReference type="EMBL" id="VNHT01000012">
    <property type="protein sequence ID" value="TYP91028.1"/>
    <property type="molecule type" value="Genomic_DNA"/>
</dbReference>
<name>A0A5D3YDT7_9PROT</name>
<sequence length="48" mass="5585">MKLTDVSEEQVQRAVNRLGHRPRSYPDLAPRMRYSYKGMGRPLVNTPL</sequence>
<reference evidence="1 2" key="1">
    <citation type="submission" date="2019-07" db="EMBL/GenBank/DDBJ databases">
        <title>Active sludge and wastewater microbial communities from Klosterneuburg, Austria.</title>
        <authorList>
            <person name="Wagner M."/>
        </authorList>
    </citation>
    <scope>NUCLEOTIDE SEQUENCE [LARGE SCALE GENOMIC DNA]</scope>
    <source>
        <strain evidence="1 2">Nm2</strain>
    </source>
</reference>
<evidence type="ECO:0000313" key="1">
    <source>
        <dbReference type="EMBL" id="TYP91028.1"/>
    </source>
</evidence>
<protein>
    <submittedName>
        <fullName evidence="1">Uncharacterized protein</fullName>
    </submittedName>
</protein>
<gene>
    <name evidence="1" type="ORF">BCL69_101258</name>
</gene>
<dbReference type="AlphaFoldDB" id="A0A5D3YDT7"/>
<comment type="caution">
    <text evidence="1">The sequence shown here is derived from an EMBL/GenBank/DDBJ whole genome shotgun (WGS) entry which is preliminary data.</text>
</comment>
<evidence type="ECO:0000313" key="2">
    <source>
        <dbReference type="Proteomes" id="UP000324176"/>
    </source>
</evidence>
<accession>A0A5D3YDT7</accession>
<organism evidence="1 2">
    <name type="scientific">Nitrosomonas communis</name>
    <dbReference type="NCBI Taxonomy" id="44574"/>
    <lineage>
        <taxon>Bacteria</taxon>
        <taxon>Pseudomonadati</taxon>
        <taxon>Pseudomonadota</taxon>
        <taxon>Betaproteobacteria</taxon>
        <taxon>Nitrosomonadales</taxon>
        <taxon>Nitrosomonadaceae</taxon>
        <taxon>Nitrosomonas</taxon>
    </lineage>
</organism>